<dbReference type="Pfam" id="PF23055">
    <property type="entry name" value="DUF7041"/>
    <property type="match status" value="1"/>
</dbReference>
<protein>
    <submittedName>
        <fullName evidence="5">Transposase</fullName>
    </submittedName>
</protein>
<dbReference type="Proteomes" id="UP000272942">
    <property type="component" value="Unassembled WGS sequence"/>
</dbReference>
<evidence type="ECO:0000313" key="3">
    <source>
        <dbReference type="EMBL" id="VDP95833.1"/>
    </source>
</evidence>
<keyword evidence="4" id="KW-1185">Reference proteome</keyword>
<evidence type="ECO:0000256" key="1">
    <source>
        <dbReference type="SAM" id="MobiDB-lite"/>
    </source>
</evidence>
<organism evidence="5">
    <name type="scientific">Echinostoma caproni</name>
    <dbReference type="NCBI Taxonomy" id="27848"/>
    <lineage>
        <taxon>Eukaryota</taxon>
        <taxon>Metazoa</taxon>
        <taxon>Spiralia</taxon>
        <taxon>Lophotrochozoa</taxon>
        <taxon>Platyhelminthes</taxon>
        <taxon>Trematoda</taxon>
        <taxon>Digenea</taxon>
        <taxon>Plagiorchiida</taxon>
        <taxon>Echinostomata</taxon>
        <taxon>Echinostomatoidea</taxon>
        <taxon>Echinostomatidae</taxon>
        <taxon>Echinostoma</taxon>
    </lineage>
</organism>
<feature type="region of interest" description="Disordered" evidence="1">
    <location>
        <begin position="101"/>
        <end position="121"/>
    </location>
</feature>
<gene>
    <name evidence="3" type="ORF">ECPE_LOCUS18216</name>
</gene>
<evidence type="ECO:0000313" key="4">
    <source>
        <dbReference type="Proteomes" id="UP000272942"/>
    </source>
</evidence>
<reference evidence="5" key="1">
    <citation type="submission" date="2016-06" db="UniProtKB">
        <authorList>
            <consortium name="WormBaseParasite"/>
        </authorList>
    </citation>
    <scope>IDENTIFICATION</scope>
</reference>
<dbReference type="AlphaFoldDB" id="A0A183BG81"/>
<accession>A0A183BG81</accession>
<reference evidence="3 4" key="2">
    <citation type="submission" date="2018-11" db="EMBL/GenBank/DDBJ databases">
        <authorList>
            <consortium name="Pathogen Informatics"/>
        </authorList>
    </citation>
    <scope>NUCLEOTIDE SEQUENCE [LARGE SCALE GENOMIC DNA]</scope>
    <source>
        <strain evidence="3 4">Egypt</strain>
    </source>
</reference>
<proteinExistence type="predicted"/>
<dbReference type="WBParaSite" id="ECPE_0001826601-mRNA-1">
    <property type="protein sequence ID" value="ECPE_0001826601-mRNA-1"/>
    <property type="gene ID" value="ECPE_0001826601"/>
</dbReference>
<feature type="domain" description="DUF7041" evidence="2">
    <location>
        <begin position="14"/>
        <end position="69"/>
    </location>
</feature>
<dbReference type="InterPro" id="IPR055469">
    <property type="entry name" value="DUF7041"/>
</dbReference>
<sequence>MVSGSSRLSEFWLAQVKLANVTNQLAKFAQLVGHIPTSVAPGLRDIVCKPPSDRLYDELREAILGRFGAVALGAHDQAHRRFGLAGMIVGTVTPQQVALHREATHPNRKTDNPTGPGDDRVRLAINKSPVLRHRPTYRNTLPS</sequence>
<dbReference type="EMBL" id="UZAN01075756">
    <property type="protein sequence ID" value="VDP95833.1"/>
    <property type="molecule type" value="Genomic_DNA"/>
</dbReference>
<evidence type="ECO:0000313" key="5">
    <source>
        <dbReference type="WBParaSite" id="ECPE_0001826601-mRNA-1"/>
    </source>
</evidence>
<name>A0A183BG81_9TREM</name>
<dbReference type="OrthoDB" id="8122554at2759"/>
<evidence type="ECO:0000259" key="2">
    <source>
        <dbReference type="Pfam" id="PF23055"/>
    </source>
</evidence>